<dbReference type="Gene3D" id="3.40.50.300">
    <property type="entry name" value="P-loop containing nucleotide triphosphate hydrolases"/>
    <property type="match status" value="2"/>
</dbReference>
<dbReference type="CDD" id="cd18787">
    <property type="entry name" value="SF2_C_DEAD"/>
    <property type="match status" value="1"/>
</dbReference>
<evidence type="ECO:0000256" key="1">
    <source>
        <dbReference type="ARBA" id="ARBA00009718"/>
    </source>
</evidence>
<evidence type="ECO:0000259" key="8">
    <source>
        <dbReference type="PROSITE" id="PS51194"/>
    </source>
</evidence>
<evidence type="ECO:0000259" key="9">
    <source>
        <dbReference type="PROSITE" id="PS51195"/>
    </source>
</evidence>
<evidence type="ECO:0000313" key="11">
    <source>
        <dbReference type="Proteomes" id="UP000481153"/>
    </source>
</evidence>
<evidence type="ECO:0008006" key="12">
    <source>
        <dbReference type="Google" id="ProtNLM"/>
    </source>
</evidence>
<dbReference type="Gene3D" id="3.30.60.220">
    <property type="match status" value="1"/>
</dbReference>
<name>A0A6G0WT11_9STRA</name>
<dbReference type="InterPro" id="IPR007529">
    <property type="entry name" value="Znf_HIT"/>
</dbReference>
<comment type="similarity">
    <text evidence="1">Belongs to the DEAD box helicase family. DDX59 subfamily.</text>
</comment>
<protein>
    <recommendedName>
        <fullName evidence="12">RNA helicase</fullName>
    </recommendedName>
</protein>
<gene>
    <name evidence="10" type="ORF">Ae201684_011987</name>
</gene>
<dbReference type="InterPro" id="IPR001650">
    <property type="entry name" value="Helicase_C-like"/>
</dbReference>
<evidence type="ECO:0000256" key="4">
    <source>
        <dbReference type="ARBA" id="ARBA00022806"/>
    </source>
</evidence>
<dbReference type="GO" id="GO:0005829">
    <property type="term" value="C:cytosol"/>
    <property type="evidence" value="ECO:0007669"/>
    <property type="project" value="TreeGrafter"/>
</dbReference>
<dbReference type="InterPro" id="IPR050079">
    <property type="entry name" value="DEAD_box_RNA_helicase"/>
</dbReference>
<dbReference type="SUPFAM" id="SSF52540">
    <property type="entry name" value="P-loop containing nucleoside triphosphate hydrolases"/>
    <property type="match status" value="2"/>
</dbReference>
<evidence type="ECO:0000259" key="7">
    <source>
        <dbReference type="PROSITE" id="PS51192"/>
    </source>
</evidence>
<evidence type="ECO:0000256" key="5">
    <source>
        <dbReference type="ARBA" id="ARBA00022840"/>
    </source>
</evidence>
<dbReference type="PANTHER" id="PTHR47959:SF13">
    <property type="entry name" value="ATP-DEPENDENT RNA HELICASE RHLE"/>
    <property type="match status" value="1"/>
</dbReference>
<sequence>MDEATDDIVQVTDKQRFPLEGEPVCVFCGRYGEYICDKTDEDVCSVECRDKALERAANRDLQKEFGISVTGAGLELPLVTAFRSLNLHDDLYYNMQKEGYHHPTPVQMQVLPYALQHHNLIVTAPTGTGKTMAYLIPLVTLVMEHRLDVEEHRILGLVLAPIRELCVQLEEQAKTLMKGIPKMKTALLVGGVPIPNQLHRLSQGVQLVIATPGRLHDLVTEYSVDLSHTLCCVLDEVDMLLEKDFAGIVVSLLKCLPDNKQFILVSATIDDKVHAFAAKHLHQPIFISIAGAQGVNVHQSVHYMAPEARKHHLFQLLQDKCSNVDMSIIVFVASKQGADMLAKAIVKSANISALSIHSDKTQSQRLAALNTFVEGTAQVLVSTFLLGRGMDLLQLDEVVVFDLPPTAADYIHLIGRAGRNGAPGAATVYICAENAPIFGELIPILRSGQASIPHEMLEETTRQRIKAYTQRKIRVQDESKRAFRATTQHLTPAQQQKTWRQWTENEPKRKVIVLEQAETQHKKFKFIKPLE</sequence>
<dbReference type="VEuPathDB" id="FungiDB:AeMF1_004446"/>
<dbReference type="SMART" id="SM00487">
    <property type="entry name" value="DEXDc"/>
    <property type="match status" value="1"/>
</dbReference>
<feature type="domain" description="DEAD-box RNA helicase Q" evidence="9">
    <location>
        <begin position="80"/>
        <end position="108"/>
    </location>
</feature>
<feature type="domain" description="Helicase C-terminal" evidence="8">
    <location>
        <begin position="316"/>
        <end position="460"/>
    </location>
</feature>
<evidence type="ECO:0000256" key="3">
    <source>
        <dbReference type="ARBA" id="ARBA00022801"/>
    </source>
</evidence>
<keyword evidence="4" id="KW-0347">Helicase</keyword>
<proteinExistence type="inferred from homology"/>
<organism evidence="10 11">
    <name type="scientific">Aphanomyces euteiches</name>
    <dbReference type="NCBI Taxonomy" id="100861"/>
    <lineage>
        <taxon>Eukaryota</taxon>
        <taxon>Sar</taxon>
        <taxon>Stramenopiles</taxon>
        <taxon>Oomycota</taxon>
        <taxon>Saprolegniomycetes</taxon>
        <taxon>Saprolegniales</taxon>
        <taxon>Verrucalvaceae</taxon>
        <taxon>Aphanomyces</taxon>
    </lineage>
</organism>
<comment type="caution">
    <text evidence="10">The sequence shown here is derived from an EMBL/GenBank/DDBJ whole genome shotgun (WGS) entry which is preliminary data.</text>
</comment>
<dbReference type="InterPro" id="IPR014014">
    <property type="entry name" value="RNA_helicase_DEAD_Q_motif"/>
</dbReference>
<dbReference type="InterPro" id="IPR027417">
    <property type="entry name" value="P-loop_NTPase"/>
</dbReference>
<dbReference type="InterPro" id="IPR011545">
    <property type="entry name" value="DEAD/DEAH_box_helicase_dom"/>
</dbReference>
<dbReference type="CDD" id="cd23022">
    <property type="entry name" value="zf-HIT_DDX59"/>
    <property type="match status" value="1"/>
</dbReference>
<keyword evidence="2" id="KW-0547">Nucleotide-binding</keyword>
<dbReference type="Pfam" id="PF00270">
    <property type="entry name" value="DEAD"/>
    <property type="match status" value="1"/>
</dbReference>
<dbReference type="InterPro" id="IPR044742">
    <property type="entry name" value="DEAD/DEAH_RhlB"/>
</dbReference>
<dbReference type="AlphaFoldDB" id="A0A6G0WT11"/>
<dbReference type="EMBL" id="VJMJ01000153">
    <property type="protein sequence ID" value="KAF0730565.1"/>
    <property type="molecule type" value="Genomic_DNA"/>
</dbReference>
<dbReference type="GO" id="GO:0003724">
    <property type="term" value="F:RNA helicase activity"/>
    <property type="evidence" value="ECO:0007669"/>
    <property type="project" value="InterPro"/>
</dbReference>
<dbReference type="Pfam" id="PF04438">
    <property type="entry name" value="zf-HIT"/>
    <property type="match status" value="1"/>
</dbReference>
<dbReference type="PANTHER" id="PTHR47959">
    <property type="entry name" value="ATP-DEPENDENT RNA HELICASE RHLE-RELATED"/>
    <property type="match status" value="1"/>
</dbReference>
<dbReference type="GO" id="GO:0016787">
    <property type="term" value="F:hydrolase activity"/>
    <property type="evidence" value="ECO:0007669"/>
    <property type="project" value="UniProtKB-KW"/>
</dbReference>
<evidence type="ECO:0000313" key="10">
    <source>
        <dbReference type="EMBL" id="KAF0730565.1"/>
    </source>
</evidence>
<dbReference type="SMART" id="SM00490">
    <property type="entry name" value="HELICc"/>
    <property type="match status" value="1"/>
</dbReference>
<dbReference type="GO" id="GO:0003676">
    <property type="term" value="F:nucleic acid binding"/>
    <property type="evidence" value="ECO:0007669"/>
    <property type="project" value="InterPro"/>
</dbReference>
<feature type="short sequence motif" description="Q motif" evidence="6">
    <location>
        <begin position="80"/>
        <end position="108"/>
    </location>
</feature>
<dbReference type="PROSITE" id="PS51195">
    <property type="entry name" value="Q_MOTIF"/>
    <property type="match status" value="1"/>
</dbReference>
<evidence type="ECO:0000256" key="6">
    <source>
        <dbReference type="PROSITE-ProRule" id="PRU00552"/>
    </source>
</evidence>
<keyword evidence="11" id="KW-1185">Reference proteome</keyword>
<dbReference type="InterPro" id="IPR014001">
    <property type="entry name" value="Helicase_ATP-bd"/>
</dbReference>
<keyword evidence="3" id="KW-0378">Hydrolase</keyword>
<keyword evidence="5" id="KW-0067">ATP-binding</keyword>
<feature type="domain" description="Helicase ATP-binding" evidence="7">
    <location>
        <begin position="111"/>
        <end position="287"/>
    </location>
</feature>
<evidence type="ECO:0000256" key="2">
    <source>
        <dbReference type="ARBA" id="ARBA00022741"/>
    </source>
</evidence>
<dbReference type="PROSITE" id="PS51194">
    <property type="entry name" value="HELICASE_CTER"/>
    <property type="match status" value="1"/>
</dbReference>
<dbReference type="PROSITE" id="PS51192">
    <property type="entry name" value="HELICASE_ATP_BIND_1"/>
    <property type="match status" value="1"/>
</dbReference>
<accession>A0A6G0WT11</accession>
<reference evidence="10 11" key="1">
    <citation type="submission" date="2019-07" db="EMBL/GenBank/DDBJ databases">
        <title>Genomics analysis of Aphanomyces spp. identifies a new class of oomycete effector associated with host adaptation.</title>
        <authorList>
            <person name="Gaulin E."/>
        </authorList>
    </citation>
    <scope>NUCLEOTIDE SEQUENCE [LARGE SCALE GENOMIC DNA]</scope>
    <source>
        <strain evidence="10 11">ATCC 201684</strain>
    </source>
</reference>
<dbReference type="GO" id="GO:0005524">
    <property type="term" value="F:ATP binding"/>
    <property type="evidence" value="ECO:0007669"/>
    <property type="project" value="UniProtKB-KW"/>
</dbReference>
<dbReference type="CDD" id="cd00268">
    <property type="entry name" value="DEADc"/>
    <property type="match status" value="1"/>
</dbReference>
<dbReference type="Proteomes" id="UP000481153">
    <property type="component" value="Unassembled WGS sequence"/>
</dbReference>
<dbReference type="Pfam" id="PF00271">
    <property type="entry name" value="Helicase_C"/>
    <property type="match status" value="1"/>
</dbReference>